<proteinExistence type="predicted"/>
<gene>
    <name evidence="1" type="ORF">OUC_1049</name>
</gene>
<dbReference type="EMBL" id="AMOQ01000004">
    <property type="protein sequence ID" value="EKE80316.1"/>
    <property type="molecule type" value="Genomic_DNA"/>
</dbReference>
<evidence type="ECO:0000313" key="1">
    <source>
        <dbReference type="EMBL" id="EKE80316.1"/>
    </source>
</evidence>
<reference evidence="1 2" key="1">
    <citation type="submission" date="2012-08" db="EMBL/GenBank/DDBJ databases">
        <title>Comparative Sequence Analysis of H. pylori isolates.</title>
        <authorList>
            <person name="Blanchard T.G."/>
            <person name="Czinn S.J."/>
            <person name="McCracken C.M."/>
            <person name="Abolude K.A."/>
            <person name="Shefchek K.S."/>
            <person name="Maroo A.M."/>
            <person name="Santana-Cruz I.S."/>
            <person name="Tallon L.J."/>
            <person name="Ficke F.W.F."/>
        </authorList>
    </citation>
    <scope>NUCLEOTIDE SEQUENCE [LARGE SCALE GENOMIC DNA]</scope>
    <source>
        <strain evidence="1 2">R018c</strain>
    </source>
</reference>
<name>K2JAH1_HELPX</name>
<evidence type="ECO:0008006" key="3">
    <source>
        <dbReference type="Google" id="ProtNLM"/>
    </source>
</evidence>
<dbReference type="PATRIC" id="fig|1145110.4.peg.1029"/>
<organism evidence="1 2">
    <name type="scientific">Helicobacter pylori R018c</name>
    <dbReference type="NCBI Taxonomy" id="1145110"/>
    <lineage>
        <taxon>Bacteria</taxon>
        <taxon>Pseudomonadati</taxon>
        <taxon>Campylobacterota</taxon>
        <taxon>Epsilonproteobacteria</taxon>
        <taxon>Campylobacterales</taxon>
        <taxon>Helicobacteraceae</taxon>
        <taxon>Helicobacter</taxon>
    </lineage>
</organism>
<dbReference type="RefSeq" id="WP_000227375.1">
    <property type="nucleotide sequence ID" value="NZ_AMOQ01000004.1"/>
</dbReference>
<comment type="caution">
    <text evidence="1">The sequence shown here is derived from an EMBL/GenBank/DDBJ whole genome shotgun (WGS) entry which is preliminary data.</text>
</comment>
<protein>
    <recommendedName>
        <fullName evidence="3">GTP-binding protein</fullName>
    </recommendedName>
</protein>
<evidence type="ECO:0000313" key="2">
    <source>
        <dbReference type="Proteomes" id="UP000002808"/>
    </source>
</evidence>
<sequence>MVDETKKCLIEAKKNKQNHFLLIQKANIQARKQAMIEKCKTIIHVASGAAGLIPIPFSDALAIAPIQAGMIYKMNDAFGMDLEESVGASLITGLLGVTAVAQVGRTLVNGFLIPVVGSVAGGATAAVITEGIGFAYLKVLEKCFNDETGEVNLPDEVGMITSLFEENYSNLDPIKKLIQ</sequence>
<accession>K2JAH1</accession>
<dbReference type="AlphaFoldDB" id="K2JAH1"/>
<dbReference type="Proteomes" id="UP000002808">
    <property type="component" value="Unassembled WGS sequence"/>
</dbReference>